<evidence type="ECO:0000313" key="3">
    <source>
        <dbReference type="Proteomes" id="UP000002772"/>
    </source>
</evidence>
<accession>F8N913</accession>
<dbReference type="Proteomes" id="UP000002772">
    <property type="component" value="Unassembled WGS sequence"/>
</dbReference>
<protein>
    <submittedName>
        <fullName evidence="2">DNA-3-methyladenine glycosylase I</fullName>
        <ecNumber evidence="2">3.2.2.20</ecNumber>
    </submittedName>
</protein>
<dbReference type="GO" id="GO:0006284">
    <property type="term" value="P:base-excision repair"/>
    <property type="evidence" value="ECO:0007669"/>
    <property type="project" value="InterPro"/>
</dbReference>
<dbReference type="STRING" id="688246.Premu_0172"/>
<dbReference type="PANTHER" id="PTHR30037:SF4">
    <property type="entry name" value="DNA-3-METHYLADENINE GLYCOSYLASE I"/>
    <property type="match status" value="1"/>
</dbReference>
<dbReference type="InterPro" id="IPR052891">
    <property type="entry name" value="DNA-3mA_glycosylase"/>
</dbReference>
<feature type="binding site" evidence="1">
    <location>
        <position position="181"/>
    </location>
    <ligand>
        <name>Zn(2+)</name>
        <dbReference type="ChEBI" id="CHEBI:29105"/>
    </ligand>
</feature>
<dbReference type="GO" id="GO:0008725">
    <property type="term" value="F:DNA-3-methyladenine glycosylase activity"/>
    <property type="evidence" value="ECO:0007669"/>
    <property type="project" value="UniProtKB-EC"/>
</dbReference>
<dbReference type="EC" id="3.2.2.20" evidence="2"/>
<keyword evidence="1" id="KW-0862">Zinc</keyword>
<gene>
    <name evidence="2" type="ORF">Premu_0172</name>
</gene>
<proteinExistence type="predicted"/>
<keyword evidence="2" id="KW-0326">Glycosidase</keyword>
<keyword evidence="1" id="KW-0479">Metal-binding</keyword>
<dbReference type="OrthoDB" id="9807664at2"/>
<evidence type="ECO:0000256" key="1">
    <source>
        <dbReference type="PIRSR" id="PIRSR605019-1"/>
    </source>
</evidence>
<feature type="binding site" evidence="1">
    <location>
        <position position="19"/>
    </location>
    <ligand>
        <name>Zn(2+)</name>
        <dbReference type="ChEBI" id="CHEBI:29105"/>
    </ligand>
</feature>
<keyword evidence="2" id="KW-0378">Hydrolase</keyword>
<feature type="binding site" evidence="1">
    <location>
        <position position="6"/>
    </location>
    <ligand>
        <name>Zn(2+)</name>
        <dbReference type="ChEBI" id="CHEBI:29105"/>
    </ligand>
</feature>
<evidence type="ECO:0000313" key="2">
    <source>
        <dbReference type="EMBL" id="EGN55658.1"/>
    </source>
</evidence>
<dbReference type="eggNOG" id="COG2818">
    <property type="taxonomic scope" value="Bacteria"/>
</dbReference>
<dbReference type="HOGENOM" id="CLU_083758_1_0_10"/>
<dbReference type="GO" id="GO:0046872">
    <property type="term" value="F:metal ion binding"/>
    <property type="evidence" value="ECO:0007669"/>
    <property type="project" value="UniProtKB-KW"/>
</dbReference>
<dbReference type="RefSeq" id="WP_007572336.1">
    <property type="nucleotide sequence ID" value="NZ_BPTS01000002.1"/>
</dbReference>
<keyword evidence="3" id="KW-1185">Reference proteome</keyword>
<dbReference type="InterPro" id="IPR011257">
    <property type="entry name" value="DNA_glycosylase"/>
</dbReference>
<sequence length="192" mass="22468">MDKAKCSWCQDGGPIEKYHDEEWGRPCHDDRLLYEYLMLEAMSAGLSWSLMIKKRDIFHACFADFDEQKVATFGEADYDRIIAYPGMIRSRRKIEAMTGNARCFIQIQKEYGSFDRYLWHFTNGQTIIYRCHLEGERLTRSELSDEIAKDLKKRGFKFLGSILVYSFLQAVGIINDHEPHCRLFDEIGGTIR</sequence>
<name>F8N913_9BACT</name>
<dbReference type="PANTHER" id="PTHR30037">
    <property type="entry name" value="DNA-3-METHYLADENINE GLYCOSYLASE 1"/>
    <property type="match status" value="1"/>
</dbReference>
<dbReference type="InterPro" id="IPR005019">
    <property type="entry name" value="Adenine_glyco"/>
</dbReference>
<dbReference type="Gene3D" id="1.10.340.30">
    <property type="entry name" value="Hypothetical protein, domain 2"/>
    <property type="match status" value="1"/>
</dbReference>
<organism evidence="2 3">
    <name type="scientific">Hallella multisaccharivorax DSM 17128</name>
    <dbReference type="NCBI Taxonomy" id="688246"/>
    <lineage>
        <taxon>Bacteria</taxon>
        <taxon>Pseudomonadati</taxon>
        <taxon>Bacteroidota</taxon>
        <taxon>Bacteroidia</taxon>
        <taxon>Bacteroidales</taxon>
        <taxon>Prevotellaceae</taxon>
        <taxon>Hallella</taxon>
    </lineage>
</organism>
<feature type="binding site" evidence="1">
    <location>
        <position position="177"/>
    </location>
    <ligand>
        <name>Zn(2+)</name>
        <dbReference type="ChEBI" id="CHEBI:29105"/>
    </ligand>
</feature>
<reference evidence="3" key="1">
    <citation type="journal article" date="2011" name="Stand. Genomic Sci.">
        <title>Non-contiguous finished genome sequence of the opportunistic oral pathogen Prevotella multisaccharivorax type strain (PPPA20).</title>
        <authorList>
            <person name="Pati A."/>
            <person name="Gronow S."/>
            <person name="Lu M."/>
            <person name="Lapidus A."/>
            <person name="Nolan M."/>
            <person name="Lucas S."/>
            <person name="Hammon N."/>
            <person name="Deshpande S."/>
            <person name="Cheng J.F."/>
            <person name="Tapia R."/>
            <person name="Han C."/>
            <person name="Goodwin L."/>
            <person name="Pitluck S."/>
            <person name="Liolios K."/>
            <person name="Pagani I."/>
            <person name="Mavromatis K."/>
            <person name="Mikhailova N."/>
            <person name="Huntemann M."/>
            <person name="Chen A."/>
            <person name="Palaniappan K."/>
            <person name="Land M."/>
            <person name="Hauser L."/>
            <person name="Detter J.C."/>
            <person name="Brambilla E.M."/>
            <person name="Rohde M."/>
            <person name="Goker M."/>
            <person name="Woyke T."/>
            <person name="Bristow J."/>
            <person name="Eisen J.A."/>
            <person name="Markowitz V."/>
            <person name="Hugenholtz P."/>
            <person name="Kyrpides N.C."/>
            <person name="Klenk H.P."/>
            <person name="Ivanova N."/>
        </authorList>
    </citation>
    <scope>NUCLEOTIDE SEQUENCE [LARGE SCALE GENOMIC DNA]</scope>
    <source>
        <strain evidence="3">DSM 17128</strain>
    </source>
</reference>
<dbReference type="EMBL" id="GL945017">
    <property type="protein sequence ID" value="EGN55658.1"/>
    <property type="molecule type" value="Genomic_DNA"/>
</dbReference>
<dbReference type="Pfam" id="PF03352">
    <property type="entry name" value="Adenine_glyco"/>
    <property type="match status" value="1"/>
</dbReference>
<dbReference type="SUPFAM" id="SSF48150">
    <property type="entry name" value="DNA-glycosylase"/>
    <property type="match status" value="1"/>
</dbReference>
<dbReference type="AlphaFoldDB" id="F8N913"/>